<dbReference type="FunFam" id="3.40.50.2030:FF:000002">
    <property type="entry name" value="Hydroxylamine reductase"/>
    <property type="match status" value="1"/>
</dbReference>
<dbReference type="InterPro" id="IPR004137">
    <property type="entry name" value="HCP/CODH"/>
</dbReference>
<comment type="subcellular location">
    <subcellularLocation>
        <location evidence="6">Cytoplasm</location>
    </subcellularLocation>
</comment>
<dbReference type="GO" id="GO:0051539">
    <property type="term" value="F:4 iron, 4 sulfur cluster binding"/>
    <property type="evidence" value="ECO:0007669"/>
    <property type="project" value="UniProtKB-KW"/>
</dbReference>
<feature type="binding site" description="via persulfide group" evidence="6">
    <location>
        <position position="400"/>
    </location>
    <ligand>
        <name>hybrid [4Fe-2O-2S] cluster</name>
        <dbReference type="ChEBI" id="CHEBI:60519"/>
    </ligand>
</feature>
<dbReference type="GO" id="GO:0004601">
    <property type="term" value="F:peroxidase activity"/>
    <property type="evidence" value="ECO:0007669"/>
    <property type="project" value="TreeGrafter"/>
</dbReference>
<comment type="catalytic activity">
    <reaction evidence="6">
        <text>A + NH4(+) + H2O = hydroxylamine + AH2 + H(+)</text>
        <dbReference type="Rhea" id="RHEA:22052"/>
        <dbReference type="ChEBI" id="CHEBI:13193"/>
        <dbReference type="ChEBI" id="CHEBI:15377"/>
        <dbReference type="ChEBI" id="CHEBI:15378"/>
        <dbReference type="ChEBI" id="CHEBI:15429"/>
        <dbReference type="ChEBI" id="CHEBI:17499"/>
        <dbReference type="ChEBI" id="CHEBI:28938"/>
        <dbReference type="EC" id="1.7.99.1"/>
    </reaction>
</comment>
<dbReference type="FunFam" id="1.20.1270.20:FF:000001">
    <property type="entry name" value="Hydroxylamine reductase"/>
    <property type="match status" value="1"/>
</dbReference>
<dbReference type="OrthoDB" id="9761526at2"/>
<dbReference type="NCBIfam" id="TIGR01703">
    <property type="entry name" value="hybrid_clust"/>
    <property type="match status" value="1"/>
</dbReference>
<evidence type="ECO:0000313" key="8">
    <source>
        <dbReference type="Proteomes" id="UP000031057"/>
    </source>
</evidence>
<evidence type="ECO:0000256" key="2">
    <source>
        <dbReference type="ARBA" id="ARBA00022723"/>
    </source>
</evidence>
<evidence type="ECO:0000256" key="1">
    <source>
        <dbReference type="ARBA" id="ARBA00022490"/>
    </source>
</evidence>
<organism evidence="7 8">
    <name type="scientific">Novosphingobium malaysiense</name>
    <dbReference type="NCBI Taxonomy" id="1348853"/>
    <lineage>
        <taxon>Bacteria</taxon>
        <taxon>Pseudomonadati</taxon>
        <taxon>Pseudomonadota</taxon>
        <taxon>Alphaproteobacteria</taxon>
        <taxon>Sphingomonadales</taxon>
        <taxon>Sphingomonadaceae</taxon>
        <taxon>Novosphingobium</taxon>
    </lineage>
</organism>
<evidence type="ECO:0000256" key="3">
    <source>
        <dbReference type="ARBA" id="ARBA00023002"/>
    </source>
</evidence>
<comment type="cofactor">
    <cofactor evidence="6">
        <name>[4Fe-4S] cluster</name>
        <dbReference type="ChEBI" id="CHEBI:49883"/>
    </cofactor>
    <text evidence="6">Binds 1 [4Fe-4S] cluster.</text>
</comment>
<evidence type="ECO:0000256" key="4">
    <source>
        <dbReference type="ARBA" id="ARBA00023004"/>
    </source>
</evidence>
<name>A0A0B1ZHR5_9SPHN</name>
<feature type="binding site" evidence="6">
    <location>
        <position position="428"/>
    </location>
    <ligand>
        <name>hybrid [4Fe-2O-2S] cluster</name>
        <dbReference type="ChEBI" id="CHEBI:60519"/>
    </ligand>
</feature>
<dbReference type="AlphaFoldDB" id="A0A0B1ZHR5"/>
<dbReference type="EC" id="1.7.99.1" evidence="6"/>
<dbReference type="GO" id="GO:0046872">
    <property type="term" value="F:metal ion binding"/>
    <property type="evidence" value="ECO:0007669"/>
    <property type="project" value="UniProtKB-KW"/>
</dbReference>
<keyword evidence="8" id="KW-1185">Reference proteome</keyword>
<dbReference type="PANTHER" id="PTHR30109:SF0">
    <property type="entry name" value="HYDROXYLAMINE REDUCTASE"/>
    <property type="match status" value="1"/>
</dbReference>
<dbReference type="EMBL" id="JTDI01000012">
    <property type="protein sequence ID" value="KHK88902.1"/>
    <property type="molecule type" value="Genomic_DNA"/>
</dbReference>
<comment type="function">
    <text evidence="6">Catalyzes the reduction of hydroxylamine to form NH(3) and H(2)O.</text>
</comment>
<gene>
    <name evidence="6" type="primary">hcp</name>
    <name evidence="7" type="ORF">LK12_23190</name>
</gene>
<feature type="binding site" evidence="6">
    <location>
        <position position="3"/>
    </location>
    <ligand>
        <name>[4Fe-4S] cluster</name>
        <dbReference type="ChEBI" id="CHEBI:49883"/>
    </ligand>
</feature>
<dbReference type="Gene3D" id="3.40.50.2030">
    <property type="match status" value="2"/>
</dbReference>
<dbReference type="PIRSF" id="PIRSF000076">
    <property type="entry name" value="HCP"/>
    <property type="match status" value="1"/>
</dbReference>
<feature type="binding site" evidence="6">
    <location>
        <position position="487"/>
    </location>
    <ligand>
        <name>hybrid [4Fe-2O-2S] cluster</name>
        <dbReference type="ChEBI" id="CHEBI:60519"/>
    </ligand>
</feature>
<keyword evidence="2 6" id="KW-0479">Metal-binding</keyword>
<keyword evidence="3 6" id="KW-0560">Oxidoreductase</keyword>
<keyword evidence="6" id="KW-0004">4Fe-4S</keyword>
<feature type="binding site" evidence="6">
    <location>
        <position position="244"/>
    </location>
    <ligand>
        <name>hybrid [4Fe-2O-2S] cluster</name>
        <dbReference type="ChEBI" id="CHEBI:60519"/>
    </ligand>
</feature>
<dbReference type="InterPro" id="IPR016100">
    <property type="entry name" value="Prismane_a-bundle"/>
</dbReference>
<proteinExistence type="inferred from homology"/>
<feature type="binding site" evidence="6">
    <location>
        <position position="268"/>
    </location>
    <ligand>
        <name>hybrid [4Fe-2O-2S] cluster</name>
        <dbReference type="ChEBI" id="CHEBI:60519"/>
    </ligand>
</feature>
<evidence type="ECO:0000256" key="5">
    <source>
        <dbReference type="ARBA" id="ARBA00023014"/>
    </source>
</evidence>
<dbReference type="Gene3D" id="1.20.1270.20">
    <property type="match status" value="2"/>
</dbReference>
<comment type="similarity">
    <text evidence="6">Belongs to the HCP family.</text>
</comment>
<evidence type="ECO:0000256" key="6">
    <source>
        <dbReference type="HAMAP-Rule" id="MF_00069"/>
    </source>
</evidence>
<comment type="caution">
    <text evidence="7">The sequence shown here is derived from an EMBL/GenBank/DDBJ whole genome shotgun (WGS) entry which is preliminary data.</text>
</comment>
<keyword evidence="1 6" id="KW-0963">Cytoplasm</keyword>
<dbReference type="SUPFAM" id="SSF56821">
    <property type="entry name" value="Prismane protein-like"/>
    <property type="match status" value="1"/>
</dbReference>
<dbReference type="GO" id="GO:0042542">
    <property type="term" value="P:response to hydrogen peroxide"/>
    <property type="evidence" value="ECO:0007669"/>
    <property type="project" value="TreeGrafter"/>
</dbReference>
<dbReference type="PANTHER" id="PTHR30109">
    <property type="entry name" value="HYDROXYLAMINE REDUCTASE"/>
    <property type="match status" value="1"/>
</dbReference>
<comment type="cofactor">
    <cofactor evidence="6">
        <name>hybrid [4Fe-2O-2S] cluster</name>
        <dbReference type="ChEBI" id="CHEBI:60519"/>
    </cofactor>
    <text evidence="6">Binds 1 hybrid [4Fe-2O-2S] cluster.</text>
</comment>
<dbReference type="InterPro" id="IPR016099">
    <property type="entry name" value="Prismane-like_a/b-sand"/>
</dbReference>
<feature type="binding site" evidence="6">
    <location>
        <position position="21"/>
    </location>
    <ligand>
        <name>[4Fe-4S] cluster</name>
        <dbReference type="ChEBI" id="CHEBI:49883"/>
    </ligand>
</feature>
<dbReference type="GO" id="GO:0050418">
    <property type="term" value="F:hydroxylamine reductase activity"/>
    <property type="evidence" value="ECO:0007669"/>
    <property type="project" value="UniProtKB-UniRule"/>
</dbReference>
<dbReference type="NCBIfam" id="NF003658">
    <property type="entry name" value="PRK05290.1"/>
    <property type="match status" value="1"/>
</dbReference>
<dbReference type="InterPro" id="IPR010048">
    <property type="entry name" value="Hydroxylam_reduct"/>
</dbReference>
<feature type="binding site" evidence="6">
    <location>
        <position position="312"/>
    </location>
    <ligand>
        <name>hybrid [4Fe-2O-2S] cluster</name>
        <dbReference type="ChEBI" id="CHEBI:60519"/>
    </ligand>
</feature>
<reference evidence="7 8" key="1">
    <citation type="submission" date="2014-10" db="EMBL/GenBank/DDBJ databases">
        <title>Genome sequence of Novosphingobium malaysiense MUSC 273(T).</title>
        <authorList>
            <person name="Lee L.-H."/>
        </authorList>
    </citation>
    <scope>NUCLEOTIDE SEQUENCE [LARGE SCALE GENOMIC DNA]</scope>
    <source>
        <strain evidence="7 8">MUSC 273</strain>
    </source>
</reference>
<dbReference type="STRING" id="1348853.LK12_23190"/>
<dbReference type="HAMAP" id="MF_00069">
    <property type="entry name" value="Hydroxylam_reduct"/>
    <property type="match status" value="1"/>
</dbReference>
<keyword evidence="4 6" id="KW-0408">Iron</keyword>
<feature type="binding site" evidence="6">
    <location>
        <position position="6"/>
    </location>
    <ligand>
        <name>[4Fe-4S] cluster</name>
        <dbReference type="ChEBI" id="CHEBI:49883"/>
    </ligand>
</feature>
<keyword evidence="5 6" id="KW-0411">Iron-sulfur</keyword>
<feature type="binding site" evidence="6">
    <location>
        <position position="453"/>
    </location>
    <ligand>
        <name>hybrid [4Fe-2O-2S] cluster</name>
        <dbReference type="ChEBI" id="CHEBI:60519"/>
    </ligand>
</feature>
<dbReference type="GO" id="GO:0005737">
    <property type="term" value="C:cytoplasm"/>
    <property type="evidence" value="ECO:0007669"/>
    <property type="project" value="UniProtKB-SubCell"/>
</dbReference>
<feature type="binding site" evidence="6">
    <location>
        <position position="489"/>
    </location>
    <ligand>
        <name>hybrid [4Fe-2O-2S] cluster</name>
        <dbReference type="ChEBI" id="CHEBI:60519"/>
    </ligand>
</feature>
<protein>
    <recommendedName>
        <fullName evidence="6">Hydroxylamine reductase</fullName>
        <ecNumber evidence="6">1.7.99.1</ecNumber>
    </recommendedName>
    <alternativeName>
        <fullName evidence="6">Hybrid-cluster protein</fullName>
        <shortName evidence="6">HCP</shortName>
    </alternativeName>
    <alternativeName>
        <fullName evidence="6">Prismane protein</fullName>
    </alternativeName>
</protein>
<dbReference type="RefSeq" id="WP_039290572.1">
    <property type="nucleotide sequence ID" value="NZ_JTDI01000012.1"/>
</dbReference>
<dbReference type="Pfam" id="PF03063">
    <property type="entry name" value="Prismane"/>
    <property type="match status" value="1"/>
</dbReference>
<evidence type="ECO:0000313" key="7">
    <source>
        <dbReference type="EMBL" id="KHK88902.1"/>
    </source>
</evidence>
<feature type="modified residue" description="Cysteine persulfide" evidence="6">
    <location>
        <position position="400"/>
    </location>
</feature>
<dbReference type="Proteomes" id="UP000031057">
    <property type="component" value="Unassembled WGS sequence"/>
</dbReference>
<feature type="binding site" evidence="6">
    <location>
        <position position="14"/>
    </location>
    <ligand>
        <name>[4Fe-4S] cluster</name>
        <dbReference type="ChEBI" id="CHEBI:49883"/>
    </ligand>
</feature>
<dbReference type="InterPro" id="IPR011254">
    <property type="entry name" value="Prismane-like_sf"/>
</dbReference>
<accession>A0A0B1ZHR5</accession>
<sequence>MYCVQCEQSNKGGCAVKVGSCGKTAQVADMQDVLLRLMQGVSVYGDRAARAGARDADVDAFTPHAWFTTLTNVNFDETRFAGLISRALEIRDKAKVCAENAGADLSDLPEPATWNPGTTPEEWIAAAPFAAIQRFMDRDGPSIVGLRNLILYGLKGTAAYSEHARVLGTEEAAVSAEFHRISAFLATDPVDVDALLAESLAVGALNLKVMELLDAANTGRFGHPEVTMVRMTPVAGKAILVSGHDMGDLEAILQQTAGLGINVYTHGELLPANAYPGLKKYPHLVGNYGGAWQDQQKDFAAFPGAIVMTSNCLINPEIRGYADRIFTAGPVGWNGLPHIEDHDFSPVISCALAQPGFEEDAPEERIPAGFARNTVMGVADTLLGMIKEGDVKNLFLIGGCDGARPGRNYFHDLAVNTPQDSLILTLGCGKFRFNREDLGTIKGIPRVLDMGQCNDAFSAIQVAVAVAGALNCEVNDLPLHYGISWFEQKATAVLLTMLHLGLKRIHLGPTLPQFLTPEVLEVLVEKFEIRPTGDAKEDLARMLEAA</sequence>